<reference evidence="1" key="1">
    <citation type="submission" date="2021-02" db="EMBL/GenBank/DDBJ databases">
        <authorList>
            <consortium name="DOE Joint Genome Institute"/>
            <person name="Ahrendt S."/>
            <person name="Looney B.P."/>
            <person name="Miyauchi S."/>
            <person name="Morin E."/>
            <person name="Drula E."/>
            <person name="Courty P.E."/>
            <person name="Chicoki N."/>
            <person name="Fauchery L."/>
            <person name="Kohler A."/>
            <person name="Kuo A."/>
            <person name="Labutti K."/>
            <person name="Pangilinan J."/>
            <person name="Lipzen A."/>
            <person name="Riley R."/>
            <person name="Andreopoulos W."/>
            <person name="He G."/>
            <person name="Johnson J."/>
            <person name="Barry K.W."/>
            <person name="Grigoriev I.V."/>
            <person name="Nagy L."/>
            <person name="Hibbett D."/>
            <person name="Henrissat B."/>
            <person name="Matheny P.B."/>
            <person name="Labbe J."/>
            <person name="Martin F."/>
        </authorList>
    </citation>
    <scope>NUCLEOTIDE SEQUENCE</scope>
    <source>
        <strain evidence="1">EC-137</strain>
    </source>
</reference>
<keyword evidence="2" id="KW-1185">Reference proteome</keyword>
<dbReference type="Proteomes" id="UP000814128">
    <property type="component" value="Unassembled WGS sequence"/>
</dbReference>
<protein>
    <submittedName>
        <fullName evidence="1">Uncharacterized protein</fullName>
    </submittedName>
</protein>
<gene>
    <name evidence="1" type="ORF">K488DRAFT_78822</name>
</gene>
<proteinExistence type="predicted"/>
<name>A0ACB8QJ45_9AGAM</name>
<dbReference type="EMBL" id="MU273565">
    <property type="protein sequence ID" value="KAI0031858.1"/>
    <property type="molecule type" value="Genomic_DNA"/>
</dbReference>
<comment type="caution">
    <text evidence="1">The sequence shown here is derived from an EMBL/GenBank/DDBJ whole genome shotgun (WGS) entry which is preliminary data.</text>
</comment>
<reference evidence="1" key="2">
    <citation type="journal article" date="2022" name="New Phytol.">
        <title>Evolutionary transition to the ectomycorrhizal habit in the genomes of a hyperdiverse lineage of mushroom-forming fungi.</title>
        <authorList>
            <person name="Looney B."/>
            <person name="Miyauchi S."/>
            <person name="Morin E."/>
            <person name="Drula E."/>
            <person name="Courty P.E."/>
            <person name="Kohler A."/>
            <person name="Kuo A."/>
            <person name="LaButti K."/>
            <person name="Pangilinan J."/>
            <person name="Lipzen A."/>
            <person name="Riley R."/>
            <person name="Andreopoulos W."/>
            <person name="He G."/>
            <person name="Johnson J."/>
            <person name="Nolan M."/>
            <person name="Tritt A."/>
            <person name="Barry K.W."/>
            <person name="Grigoriev I.V."/>
            <person name="Nagy L.G."/>
            <person name="Hibbett D."/>
            <person name="Henrissat B."/>
            <person name="Matheny P.B."/>
            <person name="Labbe J."/>
            <person name="Martin F.M."/>
        </authorList>
    </citation>
    <scope>NUCLEOTIDE SEQUENCE</scope>
    <source>
        <strain evidence="1">EC-137</strain>
    </source>
</reference>
<evidence type="ECO:0000313" key="2">
    <source>
        <dbReference type="Proteomes" id="UP000814128"/>
    </source>
</evidence>
<organism evidence="1 2">
    <name type="scientific">Vararia minispora EC-137</name>
    <dbReference type="NCBI Taxonomy" id="1314806"/>
    <lineage>
        <taxon>Eukaryota</taxon>
        <taxon>Fungi</taxon>
        <taxon>Dikarya</taxon>
        <taxon>Basidiomycota</taxon>
        <taxon>Agaricomycotina</taxon>
        <taxon>Agaricomycetes</taxon>
        <taxon>Russulales</taxon>
        <taxon>Lachnocladiaceae</taxon>
        <taxon>Vararia</taxon>
    </lineage>
</organism>
<evidence type="ECO:0000313" key="1">
    <source>
        <dbReference type="EMBL" id="KAI0031858.1"/>
    </source>
</evidence>
<accession>A0ACB8QJ45</accession>
<sequence length="248" mass="28196">MENGEKLPADLDTDHIEDSDENELVGVVTPSRSLAPSRAPSRPPSRPPSRSGTRRTALSPLKSPRTLDGDDKPRTRDPLRALNTEINQRVFSLLSIRDLARCTRVCKRWSKSQTLNYVWFQHYRKENFHDESLPPGKWTKRESKQNWLSMYAQHVINRSPTLGPVKPPRATSGWSTPGSGAQTPREVREERWRLENQAIEKPDKQESREKYKELGGRKSRTKGKLGSSGTVRDKGGWAMSVGGDDDYY</sequence>